<dbReference type="Pfam" id="PF00106">
    <property type="entry name" value="adh_short"/>
    <property type="match status" value="1"/>
</dbReference>
<sequence length="292" mass="31041">MKEKKVWLITGAGRGMGVDFARAALAAGSVVVATGRDPDAVRRAAGQIGAANDLLAVKLDVTSREDAEAAVLAAVERFGRIDVLVNNAGNFYAGYFEELTPEQIERQLAVNLIGPMNITRAVLPVMRRQRSGHVISISSGAGLMGFEFNTAYAASKFGLEGWTESLHPEVAPFGIHTTIVNPGFFRTELLTAESTTYAAPSIEDYAERTAAQLEWWPTMNGKQSGDPAKLARALVTIAAQEEPPRRFVAGADAVAVAEQKAADLVAQAHAYRDLSTSLAIESSDAEAPARAA</sequence>
<gene>
    <name evidence="5" type="ORF">AVDCRST_MAG77-5849</name>
</gene>
<dbReference type="InterPro" id="IPR057326">
    <property type="entry name" value="KR_dom"/>
</dbReference>
<dbReference type="EMBL" id="CADCTC010000305">
    <property type="protein sequence ID" value="CAA9303220.1"/>
    <property type="molecule type" value="Genomic_DNA"/>
</dbReference>
<dbReference type="PANTHER" id="PTHR43976">
    <property type="entry name" value="SHORT CHAIN DEHYDROGENASE"/>
    <property type="match status" value="1"/>
</dbReference>
<organism evidence="5">
    <name type="scientific">uncultured Chloroflexota bacterium</name>
    <dbReference type="NCBI Taxonomy" id="166587"/>
    <lineage>
        <taxon>Bacteria</taxon>
        <taxon>Bacillati</taxon>
        <taxon>Chloroflexota</taxon>
        <taxon>environmental samples</taxon>
    </lineage>
</organism>
<evidence type="ECO:0000256" key="2">
    <source>
        <dbReference type="ARBA" id="ARBA00023002"/>
    </source>
</evidence>
<evidence type="ECO:0000313" key="5">
    <source>
        <dbReference type="EMBL" id="CAA9303220.1"/>
    </source>
</evidence>
<dbReference type="PRINTS" id="PR00080">
    <property type="entry name" value="SDRFAMILY"/>
</dbReference>
<dbReference type="GO" id="GO:0016491">
    <property type="term" value="F:oxidoreductase activity"/>
    <property type="evidence" value="ECO:0007669"/>
    <property type="project" value="UniProtKB-KW"/>
</dbReference>
<dbReference type="PRINTS" id="PR00081">
    <property type="entry name" value="GDHRDH"/>
</dbReference>
<keyword evidence="2" id="KW-0560">Oxidoreductase</keyword>
<dbReference type="InterPro" id="IPR020904">
    <property type="entry name" value="Sc_DH/Rdtase_CS"/>
</dbReference>
<comment type="similarity">
    <text evidence="1 3">Belongs to the short-chain dehydrogenases/reductases (SDR) family.</text>
</comment>
<dbReference type="SMART" id="SM00822">
    <property type="entry name" value="PKS_KR"/>
    <property type="match status" value="1"/>
</dbReference>
<accession>A0A6J4KDV3</accession>
<protein>
    <submittedName>
        <fullName evidence="5">Dehydrogenases with different specificities (Related to short-chain alcohol dehydrogenases)</fullName>
    </submittedName>
</protein>
<dbReference type="SUPFAM" id="SSF51735">
    <property type="entry name" value="NAD(P)-binding Rossmann-fold domains"/>
    <property type="match status" value="1"/>
</dbReference>
<evidence type="ECO:0000259" key="4">
    <source>
        <dbReference type="SMART" id="SM00822"/>
    </source>
</evidence>
<dbReference type="InterPro" id="IPR002347">
    <property type="entry name" value="SDR_fam"/>
</dbReference>
<evidence type="ECO:0000256" key="1">
    <source>
        <dbReference type="ARBA" id="ARBA00006484"/>
    </source>
</evidence>
<dbReference type="AlphaFoldDB" id="A0A6J4KDV3"/>
<proteinExistence type="inferred from homology"/>
<reference evidence="5" key="1">
    <citation type="submission" date="2020-02" db="EMBL/GenBank/DDBJ databases">
        <authorList>
            <person name="Meier V. D."/>
        </authorList>
    </citation>
    <scope>NUCLEOTIDE SEQUENCE</scope>
    <source>
        <strain evidence="5">AVDCRST_MAG77</strain>
    </source>
</reference>
<name>A0A6J4KDV3_9CHLR</name>
<dbReference type="InterPro" id="IPR051911">
    <property type="entry name" value="SDR_oxidoreductase"/>
</dbReference>
<dbReference type="PANTHER" id="PTHR43976:SF16">
    <property type="entry name" value="SHORT-CHAIN DEHYDROGENASE_REDUCTASE FAMILY PROTEIN"/>
    <property type="match status" value="1"/>
</dbReference>
<dbReference type="PROSITE" id="PS00061">
    <property type="entry name" value="ADH_SHORT"/>
    <property type="match status" value="1"/>
</dbReference>
<dbReference type="InterPro" id="IPR036291">
    <property type="entry name" value="NAD(P)-bd_dom_sf"/>
</dbReference>
<feature type="domain" description="Ketoreductase" evidence="4">
    <location>
        <begin position="5"/>
        <end position="188"/>
    </location>
</feature>
<evidence type="ECO:0000256" key="3">
    <source>
        <dbReference type="RuleBase" id="RU000363"/>
    </source>
</evidence>
<dbReference type="CDD" id="cd05374">
    <property type="entry name" value="17beta-HSD-like_SDR_c"/>
    <property type="match status" value="1"/>
</dbReference>
<dbReference type="Gene3D" id="3.40.50.720">
    <property type="entry name" value="NAD(P)-binding Rossmann-like Domain"/>
    <property type="match status" value="1"/>
</dbReference>